<sequence length="124" mass="13869">MGTAAAPGFDTETLRQAIEGQNAQALLSLYADDAELRVVDRNTQPSHPKVMHGRDQISEMLNDVYSRDMTHKVEQCVVQGDHLAYTESCQYPDGVKVFASSMVELRNGKIVEQTLLQEWDDEGQ</sequence>
<dbReference type="InterPro" id="IPR032710">
    <property type="entry name" value="NTF2-like_dom_sf"/>
</dbReference>
<dbReference type="SUPFAM" id="SSF54427">
    <property type="entry name" value="NTF2-like"/>
    <property type="match status" value="1"/>
</dbReference>
<name>A0ABX0E0X1_9ACTN</name>
<gene>
    <name evidence="2" type="ORF">G6048_39175</name>
</gene>
<evidence type="ECO:0000259" key="1">
    <source>
        <dbReference type="Pfam" id="PF12680"/>
    </source>
</evidence>
<comment type="caution">
    <text evidence="2">The sequence shown here is derived from an EMBL/GenBank/DDBJ whole genome shotgun (WGS) entry which is preliminary data.</text>
</comment>
<proteinExistence type="predicted"/>
<dbReference type="RefSeq" id="WP_165344358.1">
    <property type="nucleotide sequence ID" value="NZ_JAAKZX010000208.1"/>
</dbReference>
<dbReference type="Proteomes" id="UP001518140">
    <property type="component" value="Unassembled WGS sequence"/>
</dbReference>
<dbReference type="Pfam" id="PF12680">
    <property type="entry name" value="SnoaL_2"/>
    <property type="match status" value="1"/>
</dbReference>
<feature type="domain" description="SnoaL-like" evidence="1">
    <location>
        <begin position="15"/>
        <end position="112"/>
    </location>
</feature>
<organism evidence="2 3">
    <name type="scientific">Streptomyces ureilyticus</name>
    <dbReference type="NCBI Taxonomy" id="1775131"/>
    <lineage>
        <taxon>Bacteria</taxon>
        <taxon>Bacillati</taxon>
        <taxon>Actinomycetota</taxon>
        <taxon>Actinomycetes</taxon>
        <taxon>Kitasatosporales</taxon>
        <taxon>Streptomycetaceae</taxon>
        <taxon>Streptomyces</taxon>
    </lineage>
</organism>
<protein>
    <submittedName>
        <fullName evidence="2">Nuclear transport factor 2 family protein</fullName>
    </submittedName>
</protein>
<evidence type="ECO:0000313" key="3">
    <source>
        <dbReference type="Proteomes" id="UP001518140"/>
    </source>
</evidence>
<keyword evidence="3" id="KW-1185">Reference proteome</keyword>
<accession>A0ABX0E0X1</accession>
<dbReference type="Gene3D" id="3.10.450.50">
    <property type="match status" value="1"/>
</dbReference>
<dbReference type="InterPro" id="IPR037401">
    <property type="entry name" value="SnoaL-like"/>
</dbReference>
<evidence type="ECO:0000313" key="2">
    <source>
        <dbReference type="EMBL" id="NGO47848.1"/>
    </source>
</evidence>
<dbReference type="EMBL" id="JAAKZX010000208">
    <property type="protein sequence ID" value="NGO47848.1"/>
    <property type="molecule type" value="Genomic_DNA"/>
</dbReference>
<reference evidence="2 3" key="1">
    <citation type="submission" date="2020-02" db="EMBL/GenBank/DDBJ databases">
        <title>Whole-genome analyses of novel actinobacteria.</title>
        <authorList>
            <person name="Sahin N."/>
            <person name="Tokatli A."/>
        </authorList>
    </citation>
    <scope>NUCLEOTIDE SEQUENCE [LARGE SCALE GENOMIC DNA]</scope>
    <source>
        <strain evidence="2 3">YC419</strain>
    </source>
</reference>